<keyword evidence="3" id="KW-1185">Reference proteome</keyword>
<accession>A0AA39V1K9</accession>
<evidence type="ECO:0000313" key="2">
    <source>
        <dbReference type="EMBL" id="KAK0512217.1"/>
    </source>
</evidence>
<name>A0AA39V1K9_9LECA</name>
<evidence type="ECO:0000313" key="3">
    <source>
        <dbReference type="Proteomes" id="UP001166286"/>
    </source>
</evidence>
<feature type="compositionally biased region" description="Acidic residues" evidence="1">
    <location>
        <begin position="84"/>
        <end position="95"/>
    </location>
</feature>
<protein>
    <submittedName>
        <fullName evidence="2">Uncharacterized protein</fullName>
    </submittedName>
</protein>
<sequence length="105" mass="11020">MAGAADDKKQGGNGNDPDEASKLKECADGLTKLAQDATKDNAKKGDTKTTKDSTGSSGSKKSCKHTIIPNPVDLCAQEMQKQTEEEDDAEEEEFAEAATNGGVSR</sequence>
<evidence type="ECO:0000256" key="1">
    <source>
        <dbReference type="SAM" id="MobiDB-lite"/>
    </source>
</evidence>
<reference evidence="2" key="1">
    <citation type="submission" date="2023-03" db="EMBL/GenBank/DDBJ databases">
        <title>Complete genome of Cladonia borealis.</title>
        <authorList>
            <person name="Park H."/>
        </authorList>
    </citation>
    <scope>NUCLEOTIDE SEQUENCE</scope>
    <source>
        <strain evidence="2">ANT050790</strain>
    </source>
</reference>
<proteinExistence type="predicted"/>
<feature type="compositionally biased region" description="Basic and acidic residues" evidence="1">
    <location>
        <begin position="1"/>
        <end position="10"/>
    </location>
</feature>
<feature type="region of interest" description="Disordered" evidence="1">
    <location>
        <begin position="1"/>
        <end position="105"/>
    </location>
</feature>
<comment type="caution">
    <text evidence="2">The sequence shown here is derived from an EMBL/GenBank/DDBJ whole genome shotgun (WGS) entry which is preliminary data.</text>
</comment>
<feature type="compositionally biased region" description="Basic and acidic residues" evidence="1">
    <location>
        <begin position="37"/>
        <end position="51"/>
    </location>
</feature>
<organism evidence="2 3">
    <name type="scientific">Cladonia borealis</name>
    <dbReference type="NCBI Taxonomy" id="184061"/>
    <lineage>
        <taxon>Eukaryota</taxon>
        <taxon>Fungi</taxon>
        <taxon>Dikarya</taxon>
        <taxon>Ascomycota</taxon>
        <taxon>Pezizomycotina</taxon>
        <taxon>Lecanoromycetes</taxon>
        <taxon>OSLEUM clade</taxon>
        <taxon>Lecanoromycetidae</taxon>
        <taxon>Lecanorales</taxon>
        <taxon>Lecanorineae</taxon>
        <taxon>Cladoniaceae</taxon>
        <taxon>Cladonia</taxon>
    </lineage>
</organism>
<gene>
    <name evidence="2" type="ORF">JMJ35_005345</name>
</gene>
<dbReference type="AlphaFoldDB" id="A0AA39V1K9"/>
<dbReference type="Proteomes" id="UP001166286">
    <property type="component" value="Unassembled WGS sequence"/>
</dbReference>
<dbReference type="EMBL" id="JAFEKC020000011">
    <property type="protein sequence ID" value="KAK0512217.1"/>
    <property type="molecule type" value="Genomic_DNA"/>
</dbReference>